<dbReference type="Proteomes" id="UP000595841">
    <property type="component" value="Chromosome"/>
</dbReference>
<dbReference type="KEGG" id="pson:JI735_26380"/>
<evidence type="ECO:0000256" key="1">
    <source>
        <dbReference type="SAM" id="MobiDB-lite"/>
    </source>
</evidence>
<dbReference type="EMBL" id="CP068595">
    <property type="protein sequence ID" value="QQZ60049.1"/>
    <property type="molecule type" value="Genomic_DNA"/>
</dbReference>
<proteinExistence type="predicted"/>
<sequence>MNEGLPTYLLWSAAQREDRLRRSGLETLLVPAEGSGLGKGTTRQSAEARSYKQYYRVRVFNLEVLEIRPLGTGAAMKPASLPPVIRAGAARGNAVGEGTALADIALHGQERIPHPLTEGEPQGGTAGPQTRHPPAASAARRGKSGIQRCGRCTPLAWTAARCC</sequence>
<evidence type="ECO:0000313" key="2">
    <source>
        <dbReference type="EMBL" id="QQZ60049.1"/>
    </source>
</evidence>
<protein>
    <submittedName>
        <fullName evidence="2">Uncharacterized protein</fullName>
    </submittedName>
</protein>
<organism evidence="2 3">
    <name type="scientific">Paenibacillus sonchi</name>
    <dbReference type="NCBI Taxonomy" id="373687"/>
    <lineage>
        <taxon>Bacteria</taxon>
        <taxon>Bacillati</taxon>
        <taxon>Bacillota</taxon>
        <taxon>Bacilli</taxon>
        <taxon>Bacillales</taxon>
        <taxon>Paenibacillaceae</taxon>
        <taxon>Paenibacillus</taxon>
        <taxon>Paenibacillus sonchi group</taxon>
    </lineage>
</organism>
<reference evidence="2 3" key="1">
    <citation type="submission" date="2021-01" db="EMBL/GenBank/DDBJ databases">
        <title>Whole genome sequence of Paenibacillus sonchi LMG 24727 for comparative genomics.</title>
        <authorList>
            <person name="Lee G."/>
            <person name="Kim M.-J."/>
            <person name="Lim K."/>
            <person name="Shin J.-H."/>
        </authorList>
    </citation>
    <scope>NUCLEOTIDE SEQUENCE [LARGE SCALE GENOMIC DNA]</scope>
    <source>
        <strain evidence="2 3">LMG 24727</strain>
    </source>
</reference>
<name>A0A974P9R2_9BACL</name>
<gene>
    <name evidence="2" type="ORF">JI735_26380</name>
</gene>
<dbReference type="RefSeq" id="WP_202676591.1">
    <property type="nucleotide sequence ID" value="NZ_CP068595.1"/>
</dbReference>
<feature type="region of interest" description="Disordered" evidence="1">
    <location>
        <begin position="113"/>
        <end position="143"/>
    </location>
</feature>
<accession>A0A974P9R2</accession>
<keyword evidence="3" id="KW-1185">Reference proteome</keyword>
<dbReference type="AlphaFoldDB" id="A0A974P9R2"/>
<evidence type="ECO:0000313" key="3">
    <source>
        <dbReference type="Proteomes" id="UP000595841"/>
    </source>
</evidence>